<keyword evidence="2" id="KW-0521">NADP</keyword>
<dbReference type="Pfam" id="PF14748">
    <property type="entry name" value="P5CR_dimer"/>
    <property type="match status" value="1"/>
</dbReference>
<keyword evidence="3" id="KW-0560">Oxidoreductase</keyword>
<proteinExistence type="inferred from homology"/>
<dbReference type="PANTHER" id="PTHR11645">
    <property type="entry name" value="PYRROLINE-5-CARBOXYLATE REDUCTASE"/>
    <property type="match status" value="1"/>
</dbReference>
<dbReference type="AlphaFoldDB" id="A0A7R9DSU5"/>
<dbReference type="EMBL" id="OD021091">
    <property type="protein sequence ID" value="CAD7419388.1"/>
    <property type="molecule type" value="Genomic_DNA"/>
</dbReference>
<dbReference type="InterPro" id="IPR053790">
    <property type="entry name" value="P5CR-like_CS"/>
</dbReference>
<evidence type="ECO:0000259" key="4">
    <source>
        <dbReference type="Pfam" id="PF14748"/>
    </source>
</evidence>
<gene>
    <name evidence="5" type="ORF">TPSB3V08_LOCUS12928</name>
</gene>
<evidence type="ECO:0000256" key="3">
    <source>
        <dbReference type="ARBA" id="ARBA00023002"/>
    </source>
</evidence>
<dbReference type="FunFam" id="1.10.3730.10:FF:000001">
    <property type="entry name" value="Pyrroline-5-carboxylate reductase"/>
    <property type="match status" value="1"/>
</dbReference>
<dbReference type="Gene3D" id="1.10.3730.10">
    <property type="entry name" value="ProC C-terminal domain-like"/>
    <property type="match status" value="1"/>
</dbReference>
<sequence>MVEALADGGVKMGLPRDLSYRLAAQTVLGAGQMIRDTRIHPGQLKDDVTSPGGCTIAGLHYLENHGFRAALIGAVEQATKRAEEVASAQTR</sequence>
<dbReference type="InterPro" id="IPR029036">
    <property type="entry name" value="P5CR_dimer"/>
</dbReference>
<dbReference type="PANTHER" id="PTHR11645:SF62">
    <property type="entry name" value="PYRROLINE-5-CARBOXYLATE REDUCTASE"/>
    <property type="match status" value="1"/>
</dbReference>
<dbReference type="SUPFAM" id="SSF48179">
    <property type="entry name" value="6-phosphogluconate dehydrogenase C-terminal domain-like"/>
    <property type="match status" value="1"/>
</dbReference>
<accession>A0A7R9DSU5</accession>
<dbReference type="UniPathway" id="UPA00098">
    <property type="reaction ID" value="UER00361"/>
</dbReference>
<protein>
    <recommendedName>
        <fullName evidence="4">Pyrroline-5-carboxylate reductase dimerisation domain-containing protein</fullName>
    </recommendedName>
</protein>
<name>A0A7R9DSU5_TIMPO</name>
<evidence type="ECO:0000256" key="2">
    <source>
        <dbReference type="ARBA" id="ARBA00022857"/>
    </source>
</evidence>
<reference evidence="5" key="1">
    <citation type="submission" date="2020-11" db="EMBL/GenBank/DDBJ databases">
        <authorList>
            <person name="Tran Van P."/>
        </authorList>
    </citation>
    <scope>NUCLEOTIDE SEQUENCE</scope>
</reference>
<feature type="domain" description="Pyrroline-5-carboxylate reductase dimerisation" evidence="4">
    <location>
        <begin position="1"/>
        <end position="84"/>
    </location>
</feature>
<organism evidence="5">
    <name type="scientific">Timema poppense</name>
    <name type="common">Walking stick</name>
    <dbReference type="NCBI Taxonomy" id="170557"/>
    <lineage>
        <taxon>Eukaryota</taxon>
        <taxon>Metazoa</taxon>
        <taxon>Ecdysozoa</taxon>
        <taxon>Arthropoda</taxon>
        <taxon>Hexapoda</taxon>
        <taxon>Insecta</taxon>
        <taxon>Pterygota</taxon>
        <taxon>Neoptera</taxon>
        <taxon>Polyneoptera</taxon>
        <taxon>Phasmatodea</taxon>
        <taxon>Timematodea</taxon>
        <taxon>Timematoidea</taxon>
        <taxon>Timematidae</taxon>
        <taxon>Timema</taxon>
    </lineage>
</organism>
<evidence type="ECO:0000313" key="5">
    <source>
        <dbReference type="EMBL" id="CAD7419388.1"/>
    </source>
</evidence>
<dbReference type="GO" id="GO:0004735">
    <property type="term" value="F:pyrroline-5-carboxylate reductase activity"/>
    <property type="evidence" value="ECO:0007669"/>
    <property type="project" value="TreeGrafter"/>
</dbReference>
<dbReference type="GO" id="GO:0055129">
    <property type="term" value="P:L-proline biosynthetic process"/>
    <property type="evidence" value="ECO:0007669"/>
    <property type="project" value="UniProtKB-UniPathway"/>
</dbReference>
<evidence type="ECO:0000256" key="1">
    <source>
        <dbReference type="ARBA" id="ARBA00005525"/>
    </source>
</evidence>
<dbReference type="PROSITE" id="PS00521">
    <property type="entry name" value="P5CR"/>
    <property type="match status" value="1"/>
</dbReference>
<dbReference type="InterPro" id="IPR008927">
    <property type="entry name" value="6-PGluconate_DH-like_C_sf"/>
</dbReference>
<comment type="similarity">
    <text evidence="1">Belongs to the pyrroline-5-carboxylate reductase family.</text>
</comment>